<dbReference type="PANTHER" id="PTHR30035:SF3">
    <property type="entry name" value="INTERMEMBRANE PHOSPHOLIPID TRANSPORT SYSTEM LIPOPROTEIN MLAA"/>
    <property type="match status" value="1"/>
</dbReference>
<dbReference type="AlphaFoldDB" id="A0A2Z6GBU3"/>
<evidence type="ECO:0000313" key="6">
    <source>
        <dbReference type="Proteomes" id="UP000033070"/>
    </source>
</evidence>
<feature type="chain" id="PRO_5017238954" evidence="4">
    <location>
        <begin position="26"/>
        <end position="266"/>
    </location>
</feature>
<feature type="signal peptide" evidence="4">
    <location>
        <begin position="1"/>
        <end position="25"/>
    </location>
</feature>
<keyword evidence="2 4" id="KW-0732">Signal</keyword>
<dbReference type="STRING" id="1188319.OYT1_02072"/>
<dbReference type="PROSITE" id="PS51257">
    <property type="entry name" value="PROKAR_LIPOPROTEIN"/>
    <property type="match status" value="1"/>
</dbReference>
<keyword evidence="5" id="KW-0449">Lipoprotein</keyword>
<reference evidence="5 6" key="1">
    <citation type="submission" date="2018-06" db="EMBL/GenBank/DDBJ databases">
        <title>OYT1 Genome Sequencing.</title>
        <authorList>
            <person name="Kato S."/>
            <person name="Itoh T."/>
            <person name="Ohkuma M."/>
        </authorList>
    </citation>
    <scope>NUCLEOTIDE SEQUENCE [LARGE SCALE GENOMIC DNA]</scope>
    <source>
        <strain evidence="5 6">OYT1</strain>
    </source>
</reference>
<dbReference type="Pfam" id="PF04333">
    <property type="entry name" value="MlaA"/>
    <property type="match status" value="1"/>
</dbReference>
<dbReference type="PANTHER" id="PTHR30035">
    <property type="entry name" value="LIPOPROTEIN VACJ-RELATED"/>
    <property type="match status" value="1"/>
</dbReference>
<dbReference type="EMBL" id="AP018738">
    <property type="protein sequence ID" value="BBE50968.1"/>
    <property type="molecule type" value="Genomic_DNA"/>
</dbReference>
<evidence type="ECO:0000256" key="2">
    <source>
        <dbReference type="ARBA" id="ARBA00022729"/>
    </source>
</evidence>
<proteinExistence type="inferred from homology"/>
<accession>A0A2Z6GBU3</accession>
<name>A0A2Z6GBU3_9PROT</name>
<dbReference type="KEGG" id="fam:OYT1_ch1412"/>
<evidence type="ECO:0000313" key="5">
    <source>
        <dbReference type="EMBL" id="BBE50968.1"/>
    </source>
</evidence>
<dbReference type="RefSeq" id="WP_062627188.1">
    <property type="nucleotide sequence ID" value="NZ_AP018738.1"/>
</dbReference>
<dbReference type="InterPro" id="IPR007428">
    <property type="entry name" value="MlaA"/>
</dbReference>
<evidence type="ECO:0000256" key="3">
    <source>
        <dbReference type="SAM" id="MobiDB-lite"/>
    </source>
</evidence>
<dbReference type="Proteomes" id="UP000033070">
    <property type="component" value="Chromosome"/>
</dbReference>
<dbReference type="GO" id="GO:0120010">
    <property type="term" value="P:intermembrane phospholipid transfer"/>
    <property type="evidence" value="ECO:0007669"/>
    <property type="project" value="TreeGrafter"/>
</dbReference>
<gene>
    <name evidence="5" type="ORF">OYT1_ch1412</name>
</gene>
<comment type="similarity">
    <text evidence="1">Belongs to the MlaA family.</text>
</comment>
<keyword evidence="6" id="KW-1185">Reference proteome</keyword>
<dbReference type="OrthoDB" id="9785326at2"/>
<feature type="region of interest" description="Disordered" evidence="3">
    <location>
        <begin position="223"/>
        <end position="266"/>
    </location>
</feature>
<organism evidence="5 6">
    <name type="scientific">Ferriphaselus amnicola</name>
    <dbReference type="NCBI Taxonomy" id="1188319"/>
    <lineage>
        <taxon>Bacteria</taxon>
        <taxon>Pseudomonadati</taxon>
        <taxon>Pseudomonadota</taxon>
        <taxon>Betaproteobacteria</taxon>
        <taxon>Nitrosomonadales</taxon>
        <taxon>Gallionellaceae</taxon>
        <taxon>Ferriphaselus</taxon>
    </lineage>
</organism>
<evidence type="ECO:0000256" key="1">
    <source>
        <dbReference type="ARBA" id="ARBA00010634"/>
    </source>
</evidence>
<dbReference type="PRINTS" id="PR01805">
    <property type="entry name" value="VACJLIPOPROT"/>
</dbReference>
<sequence length="266" mass="29079">MKLSQIACLSIFSLLLAGCATPAQRNPQDPFEPANRAIFKFNDTADKAIIKPIAQGYTKVVPIVGRTMIGNFFSNLEDVVVAVNNVLQFKLRNAFSDAGRVLINTTIGVGGLVDVATITGLEKHDEDFGQTLGYWGVGSGPYLMLPVLGPSDLRDGIGSYADTFPSQLNQIRPIYTRNQLILTRGINRRAQLLDQEKMLENATLDRYSFIRDAYLARRQSLVYDGDPPREKDEDDDFGDETATPTVPAAPSVDASVSKATEPLASH</sequence>
<protein>
    <submittedName>
        <fullName evidence="5">Putative phospholipid-binding lipoprotein MlaA</fullName>
    </submittedName>
</protein>
<evidence type="ECO:0000256" key="4">
    <source>
        <dbReference type="SAM" id="SignalP"/>
    </source>
</evidence>
<dbReference type="GO" id="GO:0016020">
    <property type="term" value="C:membrane"/>
    <property type="evidence" value="ECO:0007669"/>
    <property type="project" value="InterPro"/>
</dbReference>